<dbReference type="InterPro" id="IPR029058">
    <property type="entry name" value="AB_hydrolase_fold"/>
</dbReference>
<dbReference type="PANTHER" id="PTHR43798:SF33">
    <property type="entry name" value="HYDROLASE, PUTATIVE (AFU_ORTHOLOGUE AFUA_2G14860)-RELATED"/>
    <property type="match status" value="1"/>
</dbReference>
<gene>
    <name evidence="2" type="ORF">DKG74_16235</name>
</gene>
<evidence type="ECO:0000313" key="3">
    <source>
        <dbReference type="Proteomes" id="UP000245461"/>
    </source>
</evidence>
<dbReference type="InterPro" id="IPR000073">
    <property type="entry name" value="AB_hydrolase_1"/>
</dbReference>
<dbReference type="EMBL" id="QGLE01000010">
    <property type="protein sequence ID" value="PWR20228.1"/>
    <property type="molecule type" value="Genomic_DNA"/>
</dbReference>
<dbReference type="Proteomes" id="UP000245461">
    <property type="component" value="Unassembled WGS sequence"/>
</dbReference>
<dbReference type="Pfam" id="PF12697">
    <property type="entry name" value="Abhydrolase_6"/>
    <property type="match status" value="1"/>
</dbReference>
<protein>
    <submittedName>
        <fullName evidence="2">Alpha/beta hydrolase</fullName>
    </submittedName>
</protein>
<dbReference type="RefSeq" id="WP_109907225.1">
    <property type="nucleotide sequence ID" value="NZ_QGLE01000010.1"/>
</dbReference>
<dbReference type="AlphaFoldDB" id="A0A317DZK5"/>
<sequence length="286" mass="30272">MAGYAAKHYTSHDGLALYYRDYGDAGDARLPVVCLPGLTRNSADFEALALHLAADGRRVISPDFRGRGRSAYDPQFMNYIPPTYAGDTMGLLASLGVSRAIFVGTSLGGIVTQLIALGQPALVAGAVLNDIGPELDPAGLARIASYAGKQTDPADWDEAAAQIREINLSQFPTLDDASWVRFARAVFTEKPEGGLRPDYDPKIGDAMRAGGPPVDMWPIFAGLADVPTLVLRGALSDLLAAATVRRMLAAKHDLVAIEVPERGHAPLLDEPESLAAIGALIARIDA</sequence>
<proteinExistence type="predicted"/>
<feature type="domain" description="AB hydrolase-1" evidence="1">
    <location>
        <begin position="32"/>
        <end position="276"/>
    </location>
</feature>
<comment type="caution">
    <text evidence="2">The sequence shown here is derived from an EMBL/GenBank/DDBJ whole genome shotgun (WGS) entry which is preliminary data.</text>
</comment>
<accession>A0A317DZK5</accession>
<reference evidence="2 3" key="1">
    <citation type="submission" date="2018-05" db="EMBL/GenBank/DDBJ databases">
        <title>Zavarzinia sp. HR-AS.</title>
        <authorList>
            <person name="Lee Y."/>
            <person name="Jeon C.O."/>
        </authorList>
    </citation>
    <scope>NUCLEOTIDE SEQUENCE [LARGE SCALE GENOMIC DNA]</scope>
    <source>
        <strain evidence="2 3">HR-AS</strain>
    </source>
</reference>
<dbReference type="GO" id="GO:0016787">
    <property type="term" value="F:hydrolase activity"/>
    <property type="evidence" value="ECO:0007669"/>
    <property type="project" value="UniProtKB-KW"/>
</dbReference>
<dbReference type="SUPFAM" id="SSF53474">
    <property type="entry name" value="alpha/beta-Hydrolases"/>
    <property type="match status" value="1"/>
</dbReference>
<organism evidence="2 3">
    <name type="scientific">Zavarzinia aquatilis</name>
    <dbReference type="NCBI Taxonomy" id="2211142"/>
    <lineage>
        <taxon>Bacteria</taxon>
        <taxon>Pseudomonadati</taxon>
        <taxon>Pseudomonadota</taxon>
        <taxon>Alphaproteobacteria</taxon>
        <taxon>Rhodospirillales</taxon>
        <taxon>Zavarziniaceae</taxon>
        <taxon>Zavarzinia</taxon>
    </lineage>
</organism>
<keyword evidence="3" id="KW-1185">Reference proteome</keyword>
<evidence type="ECO:0000259" key="1">
    <source>
        <dbReference type="Pfam" id="PF12697"/>
    </source>
</evidence>
<keyword evidence="2" id="KW-0378">Hydrolase</keyword>
<dbReference type="PANTHER" id="PTHR43798">
    <property type="entry name" value="MONOACYLGLYCEROL LIPASE"/>
    <property type="match status" value="1"/>
</dbReference>
<dbReference type="GO" id="GO:0016020">
    <property type="term" value="C:membrane"/>
    <property type="evidence" value="ECO:0007669"/>
    <property type="project" value="TreeGrafter"/>
</dbReference>
<name>A0A317DZK5_9PROT</name>
<evidence type="ECO:0000313" key="2">
    <source>
        <dbReference type="EMBL" id="PWR20228.1"/>
    </source>
</evidence>
<dbReference type="Gene3D" id="3.40.50.1820">
    <property type="entry name" value="alpha/beta hydrolase"/>
    <property type="match status" value="1"/>
</dbReference>
<dbReference type="InterPro" id="IPR050266">
    <property type="entry name" value="AB_hydrolase_sf"/>
</dbReference>
<dbReference type="OrthoDB" id="9791366at2"/>